<keyword evidence="3 8" id="KW-0694">RNA-binding</keyword>
<organism evidence="11 12">
    <name type="scientific">Candidatus Doudnabacteria bacterium RIFCSPHIGHO2_01_FULL_43_23</name>
    <dbReference type="NCBI Taxonomy" id="1817822"/>
    <lineage>
        <taxon>Bacteria</taxon>
        <taxon>Candidatus Doudnaibacteriota</taxon>
    </lineage>
</organism>
<accession>A0A1F5NVQ4</accession>
<dbReference type="InterPro" id="IPR004044">
    <property type="entry name" value="KH_dom_type_2"/>
</dbReference>
<evidence type="ECO:0000256" key="7">
    <source>
        <dbReference type="ARBA" id="ARBA00035257"/>
    </source>
</evidence>
<evidence type="ECO:0000313" key="12">
    <source>
        <dbReference type="Proteomes" id="UP000177912"/>
    </source>
</evidence>
<dbReference type="SUPFAM" id="SSF54814">
    <property type="entry name" value="Prokaryotic type KH domain (KH-domain type II)"/>
    <property type="match status" value="1"/>
</dbReference>
<evidence type="ECO:0000313" key="11">
    <source>
        <dbReference type="EMBL" id="OGE81654.1"/>
    </source>
</evidence>
<dbReference type="NCBIfam" id="TIGR01009">
    <property type="entry name" value="rpsC_bact"/>
    <property type="match status" value="1"/>
</dbReference>
<dbReference type="InterPro" id="IPR018280">
    <property type="entry name" value="Ribosomal_uS3_CS"/>
</dbReference>
<dbReference type="InterPro" id="IPR001351">
    <property type="entry name" value="Ribosomal_uS3_C"/>
</dbReference>
<dbReference type="GO" id="GO:0003735">
    <property type="term" value="F:structural constituent of ribosome"/>
    <property type="evidence" value="ECO:0007669"/>
    <property type="project" value="InterPro"/>
</dbReference>
<dbReference type="InterPro" id="IPR057258">
    <property type="entry name" value="Ribosomal_uS3"/>
</dbReference>
<evidence type="ECO:0000256" key="1">
    <source>
        <dbReference type="ARBA" id="ARBA00010761"/>
    </source>
</evidence>
<dbReference type="EMBL" id="MFEI01000005">
    <property type="protein sequence ID" value="OGE81654.1"/>
    <property type="molecule type" value="Genomic_DNA"/>
</dbReference>
<evidence type="ECO:0000259" key="10">
    <source>
        <dbReference type="PROSITE" id="PS50823"/>
    </source>
</evidence>
<gene>
    <name evidence="8" type="primary">rpsC</name>
    <name evidence="11" type="ORF">A2826_01460</name>
</gene>
<reference evidence="11 12" key="1">
    <citation type="journal article" date="2016" name="Nat. Commun.">
        <title>Thousands of microbial genomes shed light on interconnected biogeochemical processes in an aquifer system.</title>
        <authorList>
            <person name="Anantharaman K."/>
            <person name="Brown C.T."/>
            <person name="Hug L.A."/>
            <person name="Sharon I."/>
            <person name="Castelle C.J."/>
            <person name="Probst A.J."/>
            <person name="Thomas B.C."/>
            <person name="Singh A."/>
            <person name="Wilkins M.J."/>
            <person name="Karaoz U."/>
            <person name="Brodie E.L."/>
            <person name="Williams K.H."/>
            <person name="Hubbard S.S."/>
            <person name="Banfield J.F."/>
        </authorList>
    </citation>
    <scope>NUCLEOTIDE SEQUENCE [LARGE SCALE GENOMIC DNA]</scope>
</reference>
<evidence type="ECO:0000256" key="4">
    <source>
        <dbReference type="ARBA" id="ARBA00022980"/>
    </source>
</evidence>
<dbReference type="STRING" id="1817822.A2826_01460"/>
<dbReference type="Gene3D" id="3.30.300.20">
    <property type="match status" value="1"/>
</dbReference>
<sequence length="227" mass="25827">MGRKINPKALRINITDVWRSRWMSKFGYAKTLKEDVMLREYIIKNYRVAGIDRVEIERFNDQLTIIIKTTKPGILIGRAGGGIEDMKKKLKDQFKLSKNFKINIEEVKNIGLAAQVWANNAADQLEKRFPHRRILKQTLEQVMEAGAKGVRMAIKGRLGGAEIARTEKLYKGSLPLHTFRTHIDYGEATAFTTYGTIGIKVWINQGEVFKGVKPTDIRSSSEETSTK</sequence>
<keyword evidence="2 8" id="KW-0699">rRNA-binding</keyword>
<comment type="function">
    <text evidence="6 8">Binds the lower part of the 30S subunit head. Binds mRNA in the 70S ribosome, positioning it for translation.</text>
</comment>
<comment type="similarity">
    <text evidence="1 8 9">Belongs to the universal ribosomal protein uS3 family.</text>
</comment>
<dbReference type="CDD" id="cd02412">
    <property type="entry name" value="KH-II_30S_S3"/>
    <property type="match status" value="1"/>
</dbReference>
<evidence type="ECO:0000256" key="8">
    <source>
        <dbReference type="HAMAP-Rule" id="MF_01309"/>
    </source>
</evidence>
<comment type="caution">
    <text evidence="11">The sequence shown here is derived from an EMBL/GenBank/DDBJ whole genome shotgun (WGS) entry which is preliminary data.</text>
</comment>
<keyword evidence="5 8" id="KW-0687">Ribonucleoprotein</keyword>
<evidence type="ECO:0000256" key="5">
    <source>
        <dbReference type="ARBA" id="ARBA00023274"/>
    </source>
</evidence>
<evidence type="ECO:0000256" key="2">
    <source>
        <dbReference type="ARBA" id="ARBA00022730"/>
    </source>
</evidence>
<dbReference type="PROSITE" id="PS00548">
    <property type="entry name" value="RIBOSOMAL_S3"/>
    <property type="match status" value="1"/>
</dbReference>
<name>A0A1F5NVQ4_9BACT</name>
<dbReference type="PROSITE" id="PS50823">
    <property type="entry name" value="KH_TYPE_2"/>
    <property type="match status" value="1"/>
</dbReference>
<protein>
    <recommendedName>
        <fullName evidence="7 8">Small ribosomal subunit protein uS3</fullName>
    </recommendedName>
</protein>
<evidence type="ECO:0000256" key="6">
    <source>
        <dbReference type="ARBA" id="ARBA00024998"/>
    </source>
</evidence>
<proteinExistence type="inferred from homology"/>
<dbReference type="AlphaFoldDB" id="A0A1F5NVQ4"/>
<dbReference type="PANTHER" id="PTHR11760:SF19">
    <property type="entry name" value="SMALL RIBOSOMAL SUBUNIT PROTEIN US3C"/>
    <property type="match status" value="1"/>
</dbReference>
<dbReference type="Pfam" id="PF00189">
    <property type="entry name" value="Ribosomal_S3_C"/>
    <property type="match status" value="1"/>
</dbReference>
<dbReference type="InterPro" id="IPR015946">
    <property type="entry name" value="KH_dom-like_a/b"/>
</dbReference>
<feature type="domain" description="KH type-2" evidence="10">
    <location>
        <begin position="38"/>
        <end position="108"/>
    </location>
</feature>
<dbReference type="GO" id="GO:0003729">
    <property type="term" value="F:mRNA binding"/>
    <property type="evidence" value="ECO:0007669"/>
    <property type="project" value="UniProtKB-UniRule"/>
</dbReference>
<dbReference type="Gene3D" id="3.30.1140.32">
    <property type="entry name" value="Ribosomal protein S3, C-terminal domain"/>
    <property type="match status" value="1"/>
</dbReference>
<comment type="subunit">
    <text evidence="8">Part of the 30S ribosomal subunit. Forms a tight complex with proteins S10 and S14.</text>
</comment>
<dbReference type="HAMAP" id="MF_01309_B">
    <property type="entry name" value="Ribosomal_uS3_B"/>
    <property type="match status" value="1"/>
</dbReference>
<dbReference type="FunFam" id="3.30.300.20:FF:000001">
    <property type="entry name" value="30S ribosomal protein S3"/>
    <property type="match status" value="1"/>
</dbReference>
<keyword evidence="4 8" id="KW-0689">Ribosomal protein</keyword>
<dbReference type="InterPro" id="IPR005704">
    <property type="entry name" value="Ribosomal_uS3_bac-typ"/>
</dbReference>
<evidence type="ECO:0000256" key="9">
    <source>
        <dbReference type="RuleBase" id="RU003624"/>
    </source>
</evidence>
<dbReference type="Proteomes" id="UP000177912">
    <property type="component" value="Unassembled WGS sequence"/>
</dbReference>
<dbReference type="SUPFAM" id="SSF54821">
    <property type="entry name" value="Ribosomal protein S3 C-terminal domain"/>
    <property type="match status" value="1"/>
</dbReference>
<dbReference type="GO" id="GO:0022627">
    <property type="term" value="C:cytosolic small ribosomal subunit"/>
    <property type="evidence" value="ECO:0007669"/>
    <property type="project" value="TreeGrafter"/>
</dbReference>
<evidence type="ECO:0000256" key="3">
    <source>
        <dbReference type="ARBA" id="ARBA00022884"/>
    </source>
</evidence>
<dbReference type="PANTHER" id="PTHR11760">
    <property type="entry name" value="30S/40S RIBOSOMAL PROTEIN S3"/>
    <property type="match status" value="1"/>
</dbReference>
<dbReference type="InterPro" id="IPR036419">
    <property type="entry name" value="Ribosomal_S3_C_sf"/>
</dbReference>
<dbReference type="GO" id="GO:0006412">
    <property type="term" value="P:translation"/>
    <property type="evidence" value="ECO:0007669"/>
    <property type="project" value="UniProtKB-UniRule"/>
</dbReference>
<dbReference type="InterPro" id="IPR009019">
    <property type="entry name" value="KH_sf_prok-type"/>
</dbReference>
<dbReference type="Pfam" id="PF07650">
    <property type="entry name" value="KH_2"/>
    <property type="match status" value="1"/>
</dbReference>
<dbReference type="GO" id="GO:0019843">
    <property type="term" value="F:rRNA binding"/>
    <property type="evidence" value="ECO:0007669"/>
    <property type="project" value="UniProtKB-UniRule"/>
</dbReference>